<evidence type="ECO:0000313" key="1">
    <source>
        <dbReference type="EMBL" id="GCE12003.1"/>
    </source>
</evidence>
<organism evidence="1 2">
    <name type="scientific">Tengunoibacter tsumagoiensis</name>
    <dbReference type="NCBI Taxonomy" id="2014871"/>
    <lineage>
        <taxon>Bacteria</taxon>
        <taxon>Bacillati</taxon>
        <taxon>Chloroflexota</taxon>
        <taxon>Ktedonobacteria</taxon>
        <taxon>Ktedonobacterales</taxon>
        <taxon>Dictyobacteraceae</taxon>
        <taxon>Tengunoibacter</taxon>
    </lineage>
</organism>
<dbReference type="AlphaFoldDB" id="A0A401ZYU7"/>
<keyword evidence="2" id="KW-1185">Reference proteome</keyword>
<protein>
    <submittedName>
        <fullName evidence="1">Uncharacterized protein</fullName>
    </submittedName>
</protein>
<reference evidence="2" key="1">
    <citation type="submission" date="2018-12" db="EMBL/GenBank/DDBJ databases">
        <title>Tengunoibacter tsumagoiensis gen. nov., sp. nov., Dictyobacter kobayashii sp. nov., D. alpinus sp. nov., and D. joshuensis sp. nov. and description of Dictyobacteraceae fam. nov. within the order Ktedonobacterales isolated from Tengu-no-mugimeshi.</title>
        <authorList>
            <person name="Wang C.M."/>
            <person name="Zheng Y."/>
            <person name="Sakai Y."/>
            <person name="Toyoda A."/>
            <person name="Minakuchi Y."/>
            <person name="Abe K."/>
            <person name="Yokota A."/>
            <person name="Yabe S."/>
        </authorList>
    </citation>
    <scope>NUCLEOTIDE SEQUENCE [LARGE SCALE GENOMIC DNA]</scope>
    <source>
        <strain evidence="2">Uno3</strain>
    </source>
</reference>
<evidence type="ECO:0000313" key="2">
    <source>
        <dbReference type="Proteomes" id="UP000287352"/>
    </source>
</evidence>
<dbReference type="EMBL" id="BIFR01000001">
    <property type="protein sequence ID" value="GCE12003.1"/>
    <property type="molecule type" value="Genomic_DNA"/>
</dbReference>
<name>A0A401ZYU7_9CHLR</name>
<sequence>MCFESRHQFLKENEVDVAQLQLERFPCIDDFEVVMRAPSLFMYPGITCAASEVLWRKLLQ</sequence>
<dbReference type="Proteomes" id="UP000287352">
    <property type="component" value="Unassembled WGS sequence"/>
</dbReference>
<proteinExistence type="predicted"/>
<accession>A0A401ZYU7</accession>
<comment type="caution">
    <text evidence="1">The sequence shown here is derived from an EMBL/GenBank/DDBJ whole genome shotgun (WGS) entry which is preliminary data.</text>
</comment>
<gene>
    <name evidence="1" type="ORF">KTT_18620</name>
</gene>